<accession>A0A2D1QYC9</accession>
<reference evidence="1 2" key="1">
    <citation type="submission" date="2017-04" db="EMBL/GenBank/DDBJ databases">
        <title>Characterization, genome and methylation analysis of a phthalic acid esters degrading strain Sphingobium yanoikuyae SHJ.</title>
        <authorList>
            <person name="Feng L."/>
        </authorList>
    </citation>
    <scope>NUCLEOTIDE SEQUENCE [LARGE SCALE GENOMIC DNA]</scope>
    <source>
        <strain evidence="1 2">SHJ</strain>
    </source>
</reference>
<gene>
    <name evidence="1" type="ORF">BV87_03850</name>
</gene>
<dbReference type="InterPro" id="IPR043148">
    <property type="entry name" value="TagF_C"/>
</dbReference>
<dbReference type="Pfam" id="PF05159">
    <property type="entry name" value="Capsule_synth"/>
    <property type="match status" value="1"/>
</dbReference>
<dbReference type="GO" id="GO:0015774">
    <property type="term" value="P:polysaccharide transport"/>
    <property type="evidence" value="ECO:0007669"/>
    <property type="project" value="InterPro"/>
</dbReference>
<dbReference type="RefSeq" id="WP_080993711.1">
    <property type="nucleotide sequence ID" value="NZ_CP020925.1"/>
</dbReference>
<name>A0A2D1QYC9_SPHYA</name>
<evidence type="ECO:0008006" key="3">
    <source>
        <dbReference type="Google" id="ProtNLM"/>
    </source>
</evidence>
<evidence type="ECO:0000313" key="1">
    <source>
        <dbReference type="EMBL" id="ATP17607.1"/>
    </source>
</evidence>
<sequence>MRVLLYVEPHPIRNTFVHFNDVARRFLPLLVANNDLDIRMFSGAKTLEKVGVDKIAPYEDRIIRATSEEESVFEHYMFDWNQNGISLWEDLLRGRGEVTDSYISVLRRIWRSFPFDIIVHWGENGAITRFLEERPVTRIAMELGCTRIPFFDSIVLDPFGTNGASVTPKLSVADLREIVGGHAMSSHEAILAYSQNLETLPYEQQFSMLPAHLSSRLFNRAKLAFFPLQLYDDANLVRFSPYDTLVDVVLDVVPKLAERGYTVVIKPHPASKQRPSAAVANALAQAALQKWSDHVVWLEGQDQSYSNTQIIRISDLVVTVNSSVGFEALYFEKPVVVLGDAIYKPKDLFPTLDDIVDESFDIEEYKKNIGYLRRFFLGGYLQPENIRSNPVLFAERLSLIHGLQQDYPNDPLAFARNYWRSVSPGRQVLARAAMFAGRSKPGGGEFGLPKIPAEVKASLPMRPLDGEPELLPYFVAASRFLMASKVRSIGEFEKWLSDLLQSEDGVAQFIDIGELIDPEYYLAQHEDVVSAQMDPMEHFIVWGFAEGRAAHPAIPGISSEEVVKRVIRAVDFILNNHPVPEFPLDQEDESARQAQLGSIRSSLSKSPNKIAVVAHLYYLDLVPEVLNKLGSIPEKFDLIITLPGWGYRRILEMVESAYPDALIYKAADRGHATGPFMDLLPILAEGAYDAILKVETKRDYYVGGRLAAEFADIWREETFSALLGTPERVAEILTTFRTEPDTNMVGASAHFQSLNDNPYRDQGHLARLLLDDDTGGGYFAGSMFWAKPDCLRRIAESISIINFTAETGGGDGMLPHLVERLFGHAATTNGGRIHAASEDADEKLTLDAMPTSGSLHDHLVRSFQNRGTQGTGPKSALAW</sequence>
<dbReference type="EMBL" id="CP020925">
    <property type="protein sequence ID" value="ATP17607.1"/>
    <property type="molecule type" value="Genomic_DNA"/>
</dbReference>
<dbReference type="Proteomes" id="UP000037029">
    <property type="component" value="Chromosome"/>
</dbReference>
<dbReference type="AlphaFoldDB" id="A0A2D1QYC9"/>
<dbReference type="Gene3D" id="3.40.50.12580">
    <property type="match status" value="1"/>
</dbReference>
<proteinExistence type="predicted"/>
<organism evidence="1 2">
    <name type="scientific">Sphingobium yanoikuyae</name>
    <name type="common">Sphingomonas yanoikuyae</name>
    <dbReference type="NCBI Taxonomy" id="13690"/>
    <lineage>
        <taxon>Bacteria</taxon>
        <taxon>Pseudomonadati</taxon>
        <taxon>Pseudomonadota</taxon>
        <taxon>Alphaproteobacteria</taxon>
        <taxon>Sphingomonadales</taxon>
        <taxon>Sphingomonadaceae</taxon>
        <taxon>Sphingobium</taxon>
    </lineage>
</organism>
<dbReference type="GO" id="GO:0000271">
    <property type="term" value="P:polysaccharide biosynthetic process"/>
    <property type="evidence" value="ECO:0007669"/>
    <property type="project" value="InterPro"/>
</dbReference>
<dbReference type="InterPro" id="IPR007833">
    <property type="entry name" value="Capsule_polysaccharide_synth"/>
</dbReference>
<dbReference type="SUPFAM" id="SSF53756">
    <property type="entry name" value="UDP-Glycosyltransferase/glycogen phosphorylase"/>
    <property type="match status" value="1"/>
</dbReference>
<protein>
    <recommendedName>
        <fullName evidence="3">Capsular biosynthesis protein</fullName>
    </recommendedName>
</protein>
<dbReference type="InterPro" id="IPR007739">
    <property type="entry name" value="RgpF"/>
</dbReference>
<dbReference type="Pfam" id="PF05045">
    <property type="entry name" value="RgpF"/>
    <property type="match status" value="1"/>
</dbReference>
<evidence type="ECO:0000313" key="2">
    <source>
        <dbReference type="Proteomes" id="UP000037029"/>
    </source>
</evidence>